<dbReference type="EMBL" id="WUQX01000001">
    <property type="protein sequence ID" value="MXP75050.1"/>
    <property type="molecule type" value="Genomic_DNA"/>
</dbReference>
<sequence length="300" mass="34250">MEISIPHEAWLETTSAAAQHEDAAMKLMAQFFADELIPYFGISGKVRSLAPTELVQLEIKKLFQDFNFVMEDGSWIHFEFQSTNEGIAGLRRFRNYEATASYYHKVPVTTYVLYSGSIKRPVTELHEGVNTYRVILIIMKDRNADELFRDLAEKLRQGIPVTRQDLVQLALSPLMNGKTSQKDRILTAFSITKDITSINHEDIQRFEAVIYAMAEKFLDSVELKEVKEAMRMTRVGQMLYNDGFSQGISQGSAKQKLQIAKNLIDILDENIIAERIGLPLKTVQQLKKEHLKSHSEFTGE</sequence>
<dbReference type="AlphaFoldDB" id="A0A7X3MEX6"/>
<name>A0A7X3MEX6_9FIRM</name>
<reference evidence="1 2" key="1">
    <citation type="submission" date="2019-12" db="EMBL/GenBank/DDBJ databases">
        <title>Sporaefaciens musculi gen. nov., sp. nov., a novel bacterium isolated from the caecum of an obese mouse.</title>
        <authorList>
            <person name="Rasmussen T.S."/>
            <person name="Streidl T."/>
            <person name="Hitch T.C.A."/>
            <person name="Wortmann E."/>
            <person name="Deptula P."/>
            <person name="Hansen M."/>
            <person name="Nielsen D.S."/>
            <person name="Clavel T."/>
            <person name="Vogensen F.K."/>
        </authorList>
    </citation>
    <scope>NUCLEOTIDE SEQUENCE [LARGE SCALE GENOMIC DNA]</scope>
    <source>
        <strain evidence="1 2">WCA-9-b2</strain>
    </source>
</reference>
<evidence type="ECO:0000313" key="1">
    <source>
        <dbReference type="EMBL" id="MXP75050.1"/>
    </source>
</evidence>
<gene>
    <name evidence="1" type="ORF">GN277_06555</name>
</gene>
<dbReference type="GO" id="GO:0006310">
    <property type="term" value="P:DNA recombination"/>
    <property type="evidence" value="ECO:0007669"/>
    <property type="project" value="TreeGrafter"/>
</dbReference>
<accession>A0A7X3MEX6</accession>
<dbReference type="Proteomes" id="UP000460412">
    <property type="component" value="Unassembled WGS sequence"/>
</dbReference>
<dbReference type="PANTHER" id="PTHR34611">
    <property type="match status" value="1"/>
</dbReference>
<comment type="caution">
    <text evidence="1">The sequence shown here is derived from an EMBL/GenBank/DDBJ whole genome shotgun (WGS) entry which is preliminary data.</text>
</comment>
<evidence type="ECO:0000313" key="2">
    <source>
        <dbReference type="Proteomes" id="UP000460412"/>
    </source>
</evidence>
<dbReference type="GO" id="GO:1990238">
    <property type="term" value="F:double-stranded DNA endonuclease activity"/>
    <property type="evidence" value="ECO:0007669"/>
    <property type="project" value="TreeGrafter"/>
</dbReference>
<keyword evidence="2" id="KW-1185">Reference proteome</keyword>
<proteinExistence type="predicted"/>
<dbReference type="RefSeq" id="WP_159750365.1">
    <property type="nucleotide sequence ID" value="NZ_WUQX01000001.1"/>
</dbReference>
<dbReference type="InterPro" id="IPR051699">
    <property type="entry name" value="Rpn/YhgA-like_nuclease"/>
</dbReference>
<protein>
    <submittedName>
        <fullName evidence="1">Uncharacterized protein</fullName>
    </submittedName>
</protein>
<dbReference type="PANTHER" id="PTHR34611:SF2">
    <property type="entry name" value="INACTIVE RECOMBINATION-PROMOTING NUCLEASE-LIKE PROTEIN RPNE-RELATED"/>
    <property type="match status" value="1"/>
</dbReference>
<organism evidence="1 2">
    <name type="scientific">Sporofaciens musculi</name>
    <dbReference type="NCBI Taxonomy" id="2681861"/>
    <lineage>
        <taxon>Bacteria</taxon>
        <taxon>Bacillati</taxon>
        <taxon>Bacillota</taxon>
        <taxon>Clostridia</taxon>
        <taxon>Lachnospirales</taxon>
        <taxon>Lachnospiraceae</taxon>
        <taxon>Sporofaciens</taxon>
    </lineage>
</organism>